<evidence type="ECO:0000313" key="4">
    <source>
        <dbReference type="EMBL" id="TWE21620.1"/>
    </source>
</evidence>
<keyword evidence="1" id="KW-0378">Hydrolase</keyword>
<dbReference type="InterPro" id="IPR035965">
    <property type="entry name" value="PAS-like_dom_sf"/>
</dbReference>
<organism evidence="4 5">
    <name type="scientific">Kitasatospora atroaurantiaca</name>
    <dbReference type="NCBI Taxonomy" id="285545"/>
    <lineage>
        <taxon>Bacteria</taxon>
        <taxon>Bacillati</taxon>
        <taxon>Actinomycetota</taxon>
        <taxon>Actinomycetes</taxon>
        <taxon>Kitasatosporales</taxon>
        <taxon>Streptomycetaceae</taxon>
        <taxon>Kitasatospora</taxon>
    </lineage>
</organism>
<evidence type="ECO:0000259" key="3">
    <source>
        <dbReference type="PROSITE" id="PS50112"/>
    </source>
</evidence>
<accession>A0A561F177</accession>
<dbReference type="InterPro" id="IPR036457">
    <property type="entry name" value="PPM-type-like_dom_sf"/>
</dbReference>
<dbReference type="RefSeq" id="WP_145796651.1">
    <property type="nucleotide sequence ID" value="NZ_BAAABR010000039.1"/>
</dbReference>
<dbReference type="CDD" id="cd16936">
    <property type="entry name" value="HATPase_RsbW-like"/>
    <property type="match status" value="1"/>
</dbReference>
<dbReference type="InterPro" id="IPR001932">
    <property type="entry name" value="PPM-type_phosphatase-like_dom"/>
</dbReference>
<dbReference type="SMART" id="SM00091">
    <property type="entry name" value="PAS"/>
    <property type="match status" value="2"/>
</dbReference>
<dbReference type="SMART" id="SM00065">
    <property type="entry name" value="GAF"/>
    <property type="match status" value="1"/>
</dbReference>
<dbReference type="Gene3D" id="3.60.40.10">
    <property type="entry name" value="PPM-type phosphatase domain"/>
    <property type="match status" value="1"/>
</dbReference>
<dbReference type="AlphaFoldDB" id="A0A561F177"/>
<feature type="domain" description="PAS" evidence="3">
    <location>
        <begin position="16"/>
        <end position="50"/>
    </location>
</feature>
<proteinExistence type="predicted"/>
<dbReference type="Gene3D" id="3.30.450.20">
    <property type="entry name" value="PAS domain"/>
    <property type="match status" value="2"/>
</dbReference>
<dbReference type="CDD" id="cd00130">
    <property type="entry name" value="PAS"/>
    <property type="match status" value="2"/>
</dbReference>
<dbReference type="SUPFAM" id="SSF55874">
    <property type="entry name" value="ATPase domain of HSP90 chaperone/DNA topoisomerase II/histidine kinase"/>
    <property type="match status" value="1"/>
</dbReference>
<dbReference type="Gene3D" id="3.30.450.40">
    <property type="match status" value="1"/>
</dbReference>
<dbReference type="Pfam" id="PF13581">
    <property type="entry name" value="HATPase_c_2"/>
    <property type="match status" value="1"/>
</dbReference>
<dbReference type="PANTHER" id="PTHR43156:SF2">
    <property type="entry name" value="STAGE II SPORULATION PROTEIN E"/>
    <property type="match status" value="1"/>
</dbReference>
<dbReference type="SUPFAM" id="SSF55785">
    <property type="entry name" value="PYP-like sensor domain (PAS domain)"/>
    <property type="match status" value="2"/>
</dbReference>
<name>A0A561F177_9ACTN</name>
<dbReference type="InterPro" id="IPR003594">
    <property type="entry name" value="HATPase_dom"/>
</dbReference>
<evidence type="ECO:0000256" key="2">
    <source>
        <dbReference type="SAM" id="MobiDB-lite"/>
    </source>
</evidence>
<dbReference type="InterPro" id="IPR036890">
    <property type="entry name" value="HATPase_C_sf"/>
</dbReference>
<dbReference type="SUPFAM" id="SSF55781">
    <property type="entry name" value="GAF domain-like"/>
    <property type="match status" value="1"/>
</dbReference>
<feature type="region of interest" description="Disordered" evidence="2">
    <location>
        <begin position="757"/>
        <end position="778"/>
    </location>
</feature>
<reference evidence="4 5" key="1">
    <citation type="submission" date="2019-06" db="EMBL/GenBank/DDBJ databases">
        <title>Sequencing the genomes of 1000 actinobacteria strains.</title>
        <authorList>
            <person name="Klenk H.-P."/>
        </authorList>
    </citation>
    <scope>NUCLEOTIDE SEQUENCE [LARGE SCALE GENOMIC DNA]</scope>
    <source>
        <strain evidence="4 5">DSM 41649</strain>
    </source>
</reference>
<protein>
    <submittedName>
        <fullName evidence="4">Serine phosphatase RsbU (Regulator of sigma subunit)</fullName>
    </submittedName>
</protein>
<dbReference type="Pfam" id="PF07228">
    <property type="entry name" value="SpoIIE"/>
    <property type="match status" value="1"/>
</dbReference>
<dbReference type="Gene3D" id="3.30.565.10">
    <property type="entry name" value="Histidine kinase-like ATPase, C-terminal domain"/>
    <property type="match status" value="1"/>
</dbReference>
<evidence type="ECO:0000313" key="5">
    <source>
        <dbReference type="Proteomes" id="UP000318416"/>
    </source>
</evidence>
<dbReference type="InterPro" id="IPR013656">
    <property type="entry name" value="PAS_4"/>
</dbReference>
<sequence>MDNYRHPFIGSMAAAVVDTEGVVVSWTEAAEELLGRPAGEVCGRRMSELLADPSHWAALAAGRAGTAALLDGRGHATDVAFRVLPLIEDGPGRYLVIGAPAAEVARWREDDAFTRELFLQDRIGLAVFDEELRLTRTNTHLLPYTGVPGDLRGRRLADFLRAEDAEAIESLLREVLQTGRPLALPEALVRTVVDPKGGRVMGISAFRLQADGDKPVGVTALFTDITELGRSRRRLELLHGATAAVGGSLSVTGTCADLAAVLVPGLADAVVVEVAEAVLNGDEPEHARAGPLTLRRTAVAGAAAGLLPTGVPVVVDRAESSEPTLEEDAGRPAMTVALRARGIMLGRIRVHHEQGSEGYEGADLQLLQEIASRAALALDNARRYTREHRAAVSLQRSLLPPAATDTPAAVTASVYLPTGTGDGGVGGDWFDVIPLSSARIALVVGDVVGHGLEAAATMGRLRTAVRTLADLDLAPDELLVHLDDLVAQLVVEADQGGDGVHREPAPAGATCLYAVYDPVSRRCVMASAGHPPPAMVHPDGAVGYVELSPGPPLGVGGFPFEVTEIEPAAGSVLVLYTDGLIGGGEGDLDEGMAALRTRLDRARVTTRRLAEAGREITQSLPVHRLPDDVTLLLARTRVLPTDDTAAWDLDPEPAAVSRIREAVAEQLERWGLDSLVFTTELVVSELVTNAIRYGGGRVGVRLIRVERLICEVSDPSSTQPRMRRARLTDEGGRGLYLVAQLTNRWGSRHTDQGKTIWTEQEIPGPNAGTWPGASPPTE</sequence>
<dbReference type="Proteomes" id="UP000318416">
    <property type="component" value="Unassembled WGS sequence"/>
</dbReference>
<dbReference type="OrthoDB" id="5480569at2"/>
<dbReference type="InterPro" id="IPR052016">
    <property type="entry name" value="Bact_Sigma-Reg"/>
</dbReference>
<dbReference type="SMART" id="SM00331">
    <property type="entry name" value="PP2C_SIG"/>
    <property type="match status" value="1"/>
</dbReference>
<dbReference type="FunFam" id="3.30.565.10:FF:000028">
    <property type="entry name" value="PAS sensor protein"/>
    <property type="match status" value="1"/>
</dbReference>
<dbReference type="GO" id="GO:0016791">
    <property type="term" value="F:phosphatase activity"/>
    <property type="evidence" value="ECO:0007669"/>
    <property type="project" value="TreeGrafter"/>
</dbReference>
<dbReference type="EMBL" id="VIVR01000001">
    <property type="protein sequence ID" value="TWE21620.1"/>
    <property type="molecule type" value="Genomic_DNA"/>
</dbReference>
<dbReference type="SUPFAM" id="SSF81606">
    <property type="entry name" value="PP2C-like"/>
    <property type="match status" value="1"/>
</dbReference>
<dbReference type="InterPro" id="IPR003018">
    <property type="entry name" value="GAF"/>
</dbReference>
<evidence type="ECO:0000256" key="1">
    <source>
        <dbReference type="ARBA" id="ARBA00022801"/>
    </source>
</evidence>
<dbReference type="PANTHER" id="PTHR43156">
    <property type="entry name" value="STAGE II SPORULATION PROTEIN E-RELATED"/>
    <property type="match status" value="1"/>
</dbReference>
<dbReference type="Pfam" id="PF08448">
    <property type="entry name" value="PAS_4"/>
    <property type="match status" value="1"/>
</dbReference>
<dbReference type="InterPro" id="IPR000014">
    <property type="entry name" value="PAS"/>
</dbReference>
<keyword evidence="5" id="KW-1185">Reference proteome</keyword>
<dbReference type="InterPro" id="IPR029016">
    <property type="entry name" value="GAF-like_dom_sf"/>
</dbReference>
<comment type="caution">
    <text evidence="4">The sequence shown here is derived from an EMBL/GenBank/DDBJ whole genome shotgun (WGS) entry which is preliminary data.</text>
</comment>
<dbReference type="PROSITE" id="PS50112">
    <property type="entry name" value="PAS"/>
    <property type="match status" value="1"/>
</dbReference>
<gene>
    <name evidence="4" type="ORF">FB465_6814</name>
</gene>